<organism evidence="2">
    <name type="scientific">Oryza glumipatula</name>
    <dbReference type="NCBI Taxonomy" id="40148"/>
    <lineage>
        <taxon>Eukaryota</taxon>
        <taxon>Viridiplantae</taxon>
        <taxon>Streptophyta</taxon>
        <taxon>Embryophyta</taxon>
        <taxon>Tracheophyta</taxon>
        <taxon>Spermatophyta</taxon>
        <taxon>Magnoliopsida</taxon>
        <taxon>Liliopsida</taxon>
        <taxon>Poales</taxon>
        <taxon>Poaceae</taxon>
        <taxon>BOP clade</taxon>
        <taxon>Oryzoideae</taxon>
        <taxon>Oryzeae</taxon>
        <taxon>Oryzinae</taxon>
        <taxon>Oryza</taxon>
    </lineage>
</organism>
<dbReference type="Gramene" id="OGLUM08G20240.1">
    <property type="protein sequence ID" value="OGLUM08G20240.1"/>
    <property type="gene ID" value="OGLUM08G20240"/>
</dbReference>
<dbReference type="HOGENOM" id="CLU_1080038_0_0_1"/>
<evidence type="ECO:0000256" key="1">
    <source>
        <dbReference type="SAM" id="MobiDB-lite"/>
    </source>
</evidence>
<protein>
    <submittedName>
        <fullName evidence="2">Uncharacterized protein</fullName>
    </submittedName>
</protein>
<feature type="region of interest" description="Disordered" evidence="1">
    <location>
        <begin position="1"/>
        <end position="223"/>
    </location>
</feature>
<feature type="compositionally biased region" description="Basic residues" evidence="1">
    <location>
        <begin position="79"/>
        <end position="95"/>
    </location>
</feature>
<reference evidence="2" key="2">
    <citation type="submission" date="2018-05" db="EMBL/GenBank/DDBJ databases">
        <title>OgluRS3 (Oryza glumaepatula Reference Sequence Version 3).</title>
        <authorList>
            <person name="Zhang J."/>
            <person name="Kudrna D."/>
            <person name="Lee S."/>
            <person name="Talag J."/>
            <person name="Welchert J."/>
            <person name="Wing R.A."/>
        </authorList>
    </citation>
    <scope>NUCLEOTIDE SEQUENCE [LARGE SCALE GENOMIC DNA]</scope>
</reference>
<proteinExistence type="predicted"/>
<evidence type="ECO:0000313" key="2">
    <source>
        <dbReference type="EnsemblPlants" id="OGLUM08G20240.1"/>
    </source>
</evidence>
<keyword evidence="3" id="KW-1185">Reference proteome</keyword>
<reference evidence="2" key="1">
    <citation type="submission" date="2015-04" db="UniProtKB">
        <authorList>
            <consortium name="EnsemblPlants"/>
        </authorList>
    </citation>
    <scope>IDENTIFICATION</scope>
</reference>
<feature type="compositionally biased region" description="Low complexity" evidence="1">
    <location>
        <begin position="56"/>
        <end position="78"/>
    </location>
</feature>
<feature type="compositionally biased region" description="Low complexity" evidence="1">
    <location>
        <begin position="40"/>
        <end position="49"/>
    </location>
</feature>
<accession>A0A0E0AX33</accession>
<dbReference type="Proteomes" id="UP000026961">
    <property type="component" value="Chromosome 8"/>
</dbReference>
<sequence>GHAPTLRIGSNRRDHFPQFHSIPLLPPERNPSNGAQIHHPSSTSSAPRAGRPRPLPAGGSLPPTRRALRPRAAALRPASPRRRRRHRRLAAGRRRAAPELLGGAVPRDRAHHGLQEPQPPPRPHQEDHEGRRGRPHDRRRGPRRVRQGVRDVHPRAHPSRLGARRGEQAPHAPEVRHRRRHRPHRGLRLPRRHRAPRRGQGRRGRRRRRRRDPPPRRRLARHRPHGLLLCPAAVTFSYRIASSLFSDFYLWNAFLLLS</sequence>
<feature type="compositionally biased region" description="Basic and acidic residues" evidence="1">
    <location>
        <begin position="123"/>
        <end position="132"/>
    </location>
</feature>
<dbReference type="EnsemblPlants" id="OGLUM08G20240.1">
    <property type="protein sequence ID" value="OGLUM08G20240.1"/>
    <property type="gene ID" value="OGLUM08G20240"/>
</dbReference>
<evidence type="ECO:0000313" key="3">
    <source>
        <dbReference type="Proteomes" id="UP000026961"/>
    </source>
</evidence>
<dbReference type="AlphaFoldDB" id="A0A0E0AX33"/>
<name>A0A0E0AX33_9ORYZ</name>
<feature type="compositionally biased region" description="Basic residues" evidence="1">
    <location>
        <begin position="133"/>
        <end position="147"/>
    </location>
</feature>
<feature type="compositionally biased region" description="Basic residues" evidence="1">
    <location>
        <begin position="176"/>
        <end position="223"/>
    </location>
</feature>